<feature type="signal peptide" evidence="1">
    <location>
        <begin position="1"/>
        <end position="33"/>
    </location>
</feature>
<sequence length="160" mass="16499">MKNLLTKNYRTMQLLILGAVLLGLGIFPAVAQAQPSVTNAPGSVDRSTVGNFTLNVSLGAAPADSVCQIVLTPNAALTSLGAVAPVGWSVVVGATTITWTSVSTPDCLFPLESENFTWNATAPANGGDYSVAWDLNGGSSSGNFNVHVNQPNFTTSTKTV</sequence>
<evidence type="ECO:0000313" key="2">
    <source>
        <dbReference type="EMBL" id="NNF05176.1"/>
    </source>
</evidence>
<organism evidence="2 3">
    <name type="scientific">Eiseniibacteriota bacterium</name>
    <dbReference type="NCBI Taxonomy" id="2212470"/>
    <lineage>
        <taxon>Bacteria</taxon>
        <taxon>Candidatus Eiseniibacteriota</taxon>
    </lineage>
</organism>
<feature type="chain" id="PRO_5030542870" evidence="1">
    <location>
        <begin position="34"/>
        <end position="160"/>
    </location>
</feature>
<evidence type="ECO:0000256" key="1">
    <source>
        <dbReference type="SAM" id="SignalP"/>
    </source>
</evidence>
<dbReference type="AlphaFoldDB" id="A0A7Y2E4T2"/>
<accession>A0A7Y2E4T2</accession>
<name>A0A7Y2E4T2_UNCEI</name>
<gene>
    <name evidence="2" type="ORF">HKN21_00310</name>
</gene>
<dbReference type="EMBL" id="JABDJR010000006">
    <property type="protein sequence ID" value="NNF05176.1"/>
    <property type="molecule type" value="Genomic_DNA"/>
</dbReference>
<evidence type="ECO:0000313" key="3">
    <source>
        <dbReference type="Proteomes" id="UP000547674"/>
    </source>
</evidence>
<reference evidence="2 3" key="1">
    <citation type="submission" date="2020-03" db="EMBL/GenBank/DDBJ databases">
        <title>Metabolic flexibility allows generalist bacteria to become dominant in a frequently disturbed ecosystem.</title>
        <authorList>
            <person name="Chen Y.-J."/>
            <person name="Leung P.M."/>
            <person name="Bay S.K."/>
            <person name="Hugenholtz P."/>
            <person name="Kessler A.J."/>
            <person name="Shelley G."/>
            <person name="Waite D.W."/>
            <person name="Cook P.L."/>
            <person name="Greening C."/>
        </authorList>
    </citation>
    <scope>NUCLEOTIDE SEQUENCE [LARGE SCALE GENOMIC DNA]</scope>
    <source>
        <strain evidence="2">SS_bin_28</strain>
    </source>
</reference>
<protein>
    <submittedName>
        <fullName evidence="2">Uncharacterized protein</fullName>
    </submittedName>
</protein>
<keyword evidence="1" id="KW-0732">Signal</keyword>
<comment type="caution">
    <text evidence="2">The sequence shown here is derived from an EMBL/GenBank/DDBJ whole genome shotgun (WGS) entry which is preliminary data.</text>
</comment>
<dbReference type="Proteomes" id="UP000547674">
    <property type="component" value="Unassembled WGS sequence"/>
</dbReference>
<feature type="non-terminal residue" evidence="2">
    <location>
        <position position="160"/>
    </location>
</feature>
<proteinExistence type="predicted"/>